<gene>
    <name evidence="2" type="ordered locus">Clole_1948</name>
</gene>
<dbReference type="GO" id="GO:0003677">
    <property type="term" value="F:DNA binding"/>
    <property type="evidence" value="ECO:0007669"/>
    <property type="project" value="InterPro"/>
</dbReference>
<dbReference type="InterPro" id="IPR002514">
    <property type="entry name" value="Transposase_8"/>
</dbReference>
<protein>
    <submittedName>
        <fullName evidence="2">Transposase IS3/IS911 family protein</fullName>
    </submittedName>
</protein>
<dbReference type="EMBL" id="CP002582">
    <property type="protein sequence ID" value="ADZ83666.1"/>
    <property type="molecule type" value="Genomic_DNA"/>
</dbReference>
<dbReference type="RefSeq" id="WP_013656961.1">
    <property type="nucleotide sequence ID" value="NC_015275.1"/>
</dbReference>
<accession>F2JP52</accession>
<keyword evidence="1" id="KW-0175">Coiled coil</keyword>
<evidence type="ECO:0000313" key="2">
    <source>
        <dbReference type="EMBL" id="ADZ83666.1"/>
    </source>
</evidence>
<dbReference type="GO" id="GO:0004803">
    <property type="term" value="F:transposase activity"/>
    <property type="evidence" value="ECO:0007669"/>
    <property type="project" value="InterPro"/>
</dbReference>
<organism evidence="2 3">
    <name type="scientific">Cellulosilyticum lentocellum (strain ATCC 49066 / DSM 5427 / NCIMB 11756 / RHM5)</name>
    <name type="common">Clostridium lentocellum</name>
    <dbReference type="NCBI Taxonomy" id="642492"/>
    <lineage>
        <taxon>Bacteria</taxon>
        <taxon>Bacillati</taxon>
        <taxon>Bacillota</taxon>
        <taxon>Clostridia</taxon>
        <taxon>Lachnospirales</taxon>
        <taxon>Cellulosilyticaceae</taxon>
        <taxon>Cellulosilyticum</taxon>
    </lineage>
</organism>
<dbReference type="KEGG" id="cle:Clole_1948"/>
<dbReference type="AlphaFoldDB" id="F2JP52"/>
<proteinExistence type="predicted"/>
<keyword evidence="3" id="KW-1185">Reference proteome</keyword>
<evidence type="ECO:0000313" key="3">
    <source>
        <dbReference type="Proteomes" id="UP000008467"/>
    </source>
</evidence>
<reference evidence="2 3" key="1">
    <citation type="journal article" date="2011" name="J. Bacteriol.">
        <title>Complete genome sequence of the cellulose-degrading bacterium Cellulosilyticum lentocellum.</title>
        <authorList>
            <consortium name="US DOE Joint Genome Institute"/>
            <person name="Miller D.A."/>
            <person name="Suen G."/>
            <person name="Bruce D."/>
            <person name="Copeland A."/>
            <person name="Cheng J.F."/>
            <person name="Detter C."/>
            <person name="Goodwin L.A."/>
            <person name="Han C.S."/>
            <person name="Hauser L.J."/>
            <person name="Land M.L."/>
            <person name="Lapidus A."/>
            <person name="Lucas S."/>
            <person name="Meincke L."/>
            <person name="Pitluck S."/>
            <person name="Tapia R."/>
            <person name="Teshima H."/>
            <person name="Woyke T."/>
            <person name="Fox B.G."/>
            <person name="Angert E.R."/>
            <person name="Currie C.R."/>
        </authorList>
    </citation>
    <scope>NUCLEOTIDE SEQUENCE [LARGE SCALE GENOMIC DNA]</scope>
    <source>
        <strain evidence="3">ATCC 49066 / DSM 5427 / NCIMB 11756 / RHM5</strain>
    </source>
</reference>
<dbReference type="InterPro" id="IPR009057">
    <property type="entry name" value="Homeodomain-like_sf"/>
</dbReference>
<dbReference type="HOGENOM" id="CLU_2153831_0_0_9"/>
<dbReference type="Pfam" id="PF01527">
    <property type="entry name" value="HTH_Tnp_1"/>
    <property type="match status" value="1"/>
</dbReference>
<dbReference type="Gene3D" id="1.10.10.60">
    <property type="entry name" value="Homeodomain-like"/>
    <property type="match status" value="1"/>
</dbReference>
<name>F2JP52_CELLD</name>
<feature type="coiled-coil region" evidence="1">
    <location>
        <begin position="61"/>
        <end position="102"/>
    </location>
</feature>
<dbReference type="SUPFAM" id="SSF46689">
    <property type="entry name" value="Homeodomain-like"/>
    <property type="match status" value="1"/>
</dbReference>
<dbReference type="GO" id="GO:0006313">
    <property type="term" value="P:DNA transposition"/>
    <property type="evidence" value="ECO:0007669"/>
    <property type="project" value="InterPro"/>
</dbReference>
<dbReference type="Proteomes" id="UP000008467">
    <property type="component" value="Chromosome"/>
</dbReference>
<evidence type="ECO:0000256" key="1">
    <source>
        <dbReference type="SAM" id="Coils"/>
    </source>
</evidence>
<sequence length="111" mass="13090">MYNKYSEQMKEETAIYILESGKSITIASKELEINVNTACRWINKYKKKHGIISNENKPASSDEMQDKIKDLEKQLKARDREITHHKKQLENEQEKVEILKKSLLIFMEPHA</sequence>